<dbReference type="GO" id="GO:0016020">
    <property type="term" value="C:membrane"/>
    <property type="evidence" value="ECO:0007669"/>
    <property type="project" value="UniProtKB-SubCell"/>
</dbReference>
<dbReference type="Pfam" id="PF07947">
    <property type="entry name" value="YhhN"/>
    <property type="match status" value="1"/>
</dbReference>
<evidence type="ECO:0000256" key="2">
    <source>
        <dbReference type="ARBA" id="ARBA00007375"/>
    </source>
</evidence>
<evidence type="ECO:0000256" key="3">
    <source>
        <dbReference type="ARBA" id="ARBA00022692"/>
    </source>
</evidence>
<feature type="transmembrane region" description="Helical" evidence="6">
    <location>
        <begin position="26"/>
        <end position="47"/>
    </location>
</feature>
<name>A0A1I6HEC2_9RHOB</name>
<sequence length="187" mass="20154">MYGAFYCYRAPHWVGGLVKTVSTASLGLLALLSGFPVLAVALGLSSLGDLALSRQGERWFMGGLISFALAHAVYIFLLFGAGWPPVLIIAALGGLAASTRWWLLPYTAELHVPVAVYVLLITGMGLAAWGHDSWLLRIGATLFIASDVTLAWHLFRAKGNMPARQVALWALYYTGQVALMMGLGQFL</sequence>
<dbReference type="EMBL" id="FOYO01000001">
    <property type="protein sequence ID" value="SFR52842.1"/>
    <property type="molecule type" value="Genomic_DNA"/>
</dbReference>
<keyword evidence="5 6" id="KW-0472">Membrane</keyword>
<evidence type="ECO:0000313" key="7">
    <source>
        <dbReference type="EMBL" id="SFR52842.1"/>
    </source>
</evidence>
<feature type="transmembrane region" description="Helical" evidence="6">
    <location>
        <begin position="135"/>
        <end position="155"/>
    </location>
</feature>
<keyword evidence="3 6" id="KW-0812">Transmembrane</keyword>
<accession>A0A1I6HEC2</accession>
<evidence type="ECO:0000256" key="6">
    <source>
        <dbReference type="SAM" id="Phobius"/>
    </source>
</evidence>
<dbReference type="STRING" id="670154.SAMN04488002_2907"/>
<dbReference type="PANTHER" id="PTHR31885:SF6">
    <property type="entry name" value="GH04784P"/>
    <property type="match status" value="1"/>
</dbReference>
<evidence type="ECO:0000256" key="4">
    <source>
        <dbReference type="ARBA" id="ARBA00022989"/>
    </source>
</evidence>
<gene>
    <name evidence="7" type="ORF">SAMN04488002_2907</name>
</gene>
<feature type="transmembrane region" description="Helical" evidence="6">
    <location>
        <begin position="110"/>
        <end position="129"/>
    </location>
</feature>
<feature type="transmembrane region" description="Helical" evidence="6">
    <location>
        <begin position="85"/>
        <end position="103"/>
    </location>
</feature>
<dbReference type="AlphaFoldDB" id="A0A1I6HEC2"/>
<keyword evidence="4 6" id="KW-1133">Transmembrane helix</keyword>
<comment type="subcellular location">
    <subcellularLocation>
        <location evidence="1">Membrane</location>
        <topology evidence="1">Multi-pass membrane protein</topology>
    </subcellularLocation>
</comment>
<dbReference type="GO" id="GO:0016787">
    <property type="term" value="F:hydrolase activity"/>
    <property type="evidence" value="ECO:0007669"/>
    <property type="project" value="TreeGrafter"/>
</dbReference>
<feature type="transmembrane region" description="Helical" evidence="6">
    <location>
        <begin position="59"/>
        <end position="79"/>
    </location>
</feature>
<feature type="transmembrane region" description="Helical" evidence="6">
    <location>
        <begin position="167"/>
        <end position="186"/>
    </location>
</feature>
<reference evidence="8" key="1">
    <citation type="submission" date="2016-10" db="EMBL/GenBank/DDBJ databases">
        <authorList>
            <person name="Varghese N."/>
            <person name="Submissions S."/>
        </authorList>
    </citation>
    <scope>NUCLEOTIDE SEQUENCE [LARGE SCALE GENOMIC DNA]</scope>
    <source>
        <strain evidence="8">DSM 26921</strain>
    </source>
</reference>
<dbReference type="InterPro" id="IPR012506">
    <property type="entry name" value="TMEM86B-like"/>
</dbReference>
<dbReference type="Proteomes" id="UP000199658">
    <property type="component" value="Unassembled WGS sequence"/>
</dbReference>
<proteinExistence type="inferred from homology"/>
<organism evidence="7 8">
    <name type="scientific">Litoreibacter janthinus</name>
    <dbReference type="NCBI Taxonomy" id="670154"/>
    <lineage>
        <taxon>Bacteria</taxon>
        <taxon>Pseudomonadati</taxon>
        <taxon>Pseudomonadota</taxon>
        <taxon>Alphaproteobacteria</taxon>
        <taxon>Rhodobacterales</taxon>
        <taxon>Roseobacteraceae</taxon>
        <taxon>Litoreibacter</taxon>
    </lineage>
</organism>
<evidence type="ECO:0000256" key="5">
    <source>
        <dbReference type="ARBA" id="ARBA00023136"/>
    </source>
</evidence>
<comment type="similarity">
    <text evidence="2">Belongs to the TMEM86 family.</text>
</comment>
<evidence type="ECO:0000313" key="8">
    <source>
        <dbReference type="Proteomes" id="UP000199658"/>
    </source>
</evidence>
<protein>
    <submittedName>
        <fullName evidence="7">YhhN-like protein</fullName>
    </submittedName>
</protein>
<evidence type="ECO:0000256" key="1">
    <source>
        <dbReference type="ARBA" id="ARBA00004141"/>
    </source>
</evidence>
<keyword evidence="8" id="KW-1185">Reference proteome</keyword>
<dbReference type="PANTHER" id="PTHR31885">
    <property type="entry name" value="GH04784P"/>
    <property type="match status" value="1"/>
</dbReference>